<feature type="transmembrane region" description="Helical" evidence="2">
    <location>
        <begin position="350"/>
        <end position="374"/>
    </location>
</feature>
<feature type="transmembrane region" description="Helical" evidence="2">
    <location>
        <begin position="318"/>
        <end position="338"/>
    </location>
</feature>
<feature type="transmembrane region" description="Helical" evidence="2">
    <location>
        <begin position="214"/>
        <end position="236"/>
    </location>
</feature>
<dbReference type="RefSeq" id="WP_205356551.1">
    <property type="nucleotide sequence ID" value="NZ_JADKYB010000004.1"/>
</dbReference>
<feature type="transmembrane region" description="Helical" evidence="2">
    <location>
        <begin position="386"/>
        <end position="410"/>
    </location>
</feature>
<feature type="transmembrane region" description="Helical" evidence="2">
    <location>
        <begin position="248"/>
        <end position="269"/>
    </location>
</feature>
<feature type="transmembrane region" description="Helical" evidence="2">
    <location>
        <begin position="42"/>
        <end position="66"/>
    </location>
</feature>
<evidence type="ECO:0000256" key="1">
    <source>
        <dbReference type="SAM" id="MobiDB-lite"/>
    </source>
</evidence>
<gene>
    <name evidence="3" type="ORF">ITX44_09080</name>
</gene>
<evidence type="ECO:0000313" key="4">
    <source>
        <dbReference type="Proteomes" id="UP000749040"/>
    </source>
</evidence>
<feature type="transmembrane region" description="Helical" evidence="2">
    <location>
        <begin position="144"/>
        <end position="164"/>
    </location>
</feature>
<evidence type="ECO:0000313" key="3">
    <source>
        <dbReference type="EMBL" id="MBM9504689.1"/>
    </source>
</evidence>
<dbReference type="Pfam" id="PF19877">
    <property type="entry name" value="DUF6350"/>
    <property type="match status" value="1"/>
</dbReference>
<feature type="transmembrane region" description="Helical" evidence="2">
    <location>
        <begin position="276"/>
        <end position="298"/>
    </location>
</feature>
<feature type="region of interest" description="Disordered" evidence="1">
    <location>
        <begin position="1"/>
        <end position="31"/>
    </location>
</feature>
<feature type="transmembrane region" description="Helical" evidence="2">
    <location>
        <begin position="105"/>
        <end position="123"/>
    </location>
</feature>
<keyword evidence="2" id="KW-0812">Transmembrane</keyword>
<keyword evidence="4" id="KW-1185">Reference proteome</keyword>
<dbReference type="Proteomes" id="UP000749040">
    <property type="component" value="Unassembled WGS sequence"/>
</dbReference>
<dbReference type="EMBL" id="JADKYB010000004">
    <property type="protein sequence ID" value="MBM9504689.1"/>
    <property type="molecule type" value="Genomic_DNA"/>
</dbReference>
<keyword evidence="2" id="KW-1133">Transmembrane helix</keyword>
<evidence type="ECO:0000256" key="2">
    <source>
        <dbReference type="SAM" id="Phobius"/>
    </source>
</evidence>
<keyword evidence="2" id="KW-0472">Membrane</keyword>
<feature type="transmembrane region" description="Helical" evidence="2">
    <location>
        <begin position="170"/>
        <end position="193"/>
    </location>
</feature>
<reference evidence="3 4" key="1">
    <citation type="submission" date="2021-01" db="EMBL/GenBank/DDBJ databases">
        <title>Streptomyces acididurans sp. nov., isolated from a peat swamp forest soil.</title>
        <authorList>
            <person name="Chantavorakit T."/>
            <person name="Duangmal K."/>
        </authorList>
    </citation>
    <scope>NUCLEOTIDE SEQUENCE [LARGE SCALE GENOMIC DNA]</scope>
    <source>
        <strain evidence="3 4">KK5PA1</strain>
    </source>
</reference>
<dbReference type="InterPro" id="IPR045931">
    <property type="entry name" value="DUF6350"/>
</dbReference>
<evidence type="ECO:0008006" key="5">
    <source>
        <dbReference type="Google" id="ProtNLM"/>
    </source>
</evidence>
<comment type="caution">
    <text evidence="3">The sequence shown here is derived from an EMBL/GenBank/DDBJ whole genome shotgun (WGS) entry which is preliminary data.</text>
</comment>
<sequence>MTDTSDGTVASLAPQGAHSSRAGSAPAPVPAPERWSSMRVSALAAGLVAAGLGLGVPVALVLLLWVSSPFPDNGLGGALHTGAGVWLLAQGAELVRTETLSGDPAPVALTPLLLSALPAWLLYRGAASAVVAEEARGLREVAVVCWWVLAGYLSVAVVAVTYTVGGPMHVAPLSALCVPLFAAAATGCGAWSGSGRPLGELRGYAAQARAALRAAAVATAVLVGGGALLGGASLAWHAGASGATYSQLSVPLAGRISLFLCAAALVPNLAVWGASYAVGAGFSVGAGTFVGPFSGTSARPRLPDFPLFAAVPPPGPTGIGWAALALPVLAAAALAHCVTRRPFPLRRALLAAFTAALLQAVALALLALLASGPLGTHHLSHLGPTWYLAASFTLTWSLALALPLTLALHFRPTLRRGKRLLAAEGAASEGDGAPGGA</sequence>
<name>A0ABS2TMW6_9ACTN</name>
<organism evidence="3 4">
    <name type="scientific">Actinacidiphila acididurans</name>
    <dbReference type="NCBI Taxonomy" id="2784346"/>
    <lineage>
        <taxon>Bacteria</taxon>
        <taxon>Bacillati</taxon>
        <taxon>Actinomycetota</taxon>
        <taxon>Actinomycetes</taxon>
        <taxon>Kitasatosporales</taxon>
        <taxon>Streptomycetaceae</taxon>
        <taxon>Actinacidiphila</taxon>
    </lineage>
</organism>
<protein>
    <recommendedName>
        <fullName evidence="5">Beta-carotene 15,15'-monooxygenase</fullName>
    </recommendedName>
</protein>
<accession>A0ABS2TMW6</accession>
<proteinExistence type="predicted"/>